<gene>
    <name evidence="1" type="ORF">E1N52_21670</name>
</gene>
<dbReference type="AlphaFoldDB" id="A0A4R5LAJ4"/>
<dbReference type="Proteomes" id="UP000295606">
    <property type="component" value="Unassembled WGS sequence"/>
</dbReference>
<accession>A0A4R5LAJ4</accession>
<comment type="caution">
    <text evidence="1">The sequence shown here is derived from an EMBL/GenBank/DDBJ whole genome shotgun (WGS) entry which is preliminary data.</text>
</comment>
<evidence type="ECO:0000313" key="2">
    <source>
        <dbReference type="Proteomes" id="UP000295606"/>
    </source>
</evidence>
<name>A0A4R5LAJ4_9BURK</name>
<dbReference type="RefSeq" id="WP_133184772.1">
    <property type="nucleotide sequence ID" value="NZ_SMOD01000016.1"/>
</dbReference>
<protein>
    <submittedName>
        <fullName evidence="1">Uncharacterized protein</fullName>
    </submittedName>
</protein>
<reference evidence="1 2" key="1">
    <citation type="submission" date="2019-03" db="EMBL/GenBank/DDBJ databases">
        <title>Paraburkholderia sp. isolated from native Mimosa gymnas in Guartela State Park, Brazil.</title>
        <authorList>
            <person name="Paulitsch F."/>
            <person name="Hungria M."/>
            <person name="Delamuta J.R.M."/>
            <person name="Ribeiro R.A."/>
            <person name="Dall'Agnol R."/>
            <person name="Silva J.S.B."/>
        </authorList>
    </citation>
    <scope>NUCLEOTIDE SEQUENCE [LARGE SCALE GENOMIC DNA]</scope>
    <source>
        <strain evidence="1 2">CNPSo 3008</strain>
    </source>
</reference>
<dbReference type="EMBL" id="SMOD01000016">
    <property type="protein sequence ID" value="TDG06170.1"/>
    <property type="molecule type" value="Genomic_DNA"/>
</dbReference>
<sequence length="247" mass="27676">MRPERAFYDLQVRFAHTAARLADIPLAAALLDCTNLYVRFGAGRNFDRTHPLWAAYVDGLDEHASVAQQCEWTWRYLQDCPTHQSAPAVAVTVGCFSYAQEPHGGVRLHFNARTDNGMSPLDFRQLAARQDELRTLIDQLRAQLRASGHASSDVLVHGTSWLYNVPAYRRLFPTAYIASARPVARLRALSLWGQFLDRNGCVRNDAAAMLLARIERASDFADLLSCFPLQALAVQASVEVFADRKRT</sequence>
<proteinExistence type="predicted"/>
<organism evidence="1 2">
    <name type="scientific">Paraburkholderia guartelaensis</name>
    <dbReference type="NCBI Taxonomy" id="2546446"/>
    <lineage>
        <taxon>Bacteria</taxon>
        <taxon>Pseudomonadati</taxon>
        <taxon>Pseudomonadota</taxon>
        <taxon>Betaproteobacteria</taxon>
        <taxon>Burkholderiales</taxon>
        <taxon>Burkholderiaceae</taxon>
        <taxon>Paraburkholderia</taxon>
    </lineage>
</organism>
<evidence type="ECO:0000313" key="1">
    <source>
        <dbReference type="EMBL" id="TDG06170.1"/>
    </source>
</evidence>
<dbReference type="OrthoDB" id="9087640at2"/>